<evidence type="ECO:0000259" key="1">
    <source>
        <dbReference type="Pfam" id="PF13613"/>
    </source>
</evidence>
<proteinExistence type="predicted"/>
<dbReference type="EMBL" id="VVIM01000001">
    <property type="protein sequence ID" value="KAB0803731.1"/>
    <property type="molecule type" value="Genomic_DNA"/>
</dbReference>
<evidence type="ECO:0000313" key="3">
    <source>
        <dbReference type="Proteomes" id="UP000327044"/>
    </source>
</evidence>
<reference evidence="2 3" key="1">
    <citation type="journal article" date="2018" name="Elife">
        <title>Firefly genomes illuminate parallel origins of bioluminescence in beetles.</title>
        <authorList>
            <person name="Fallon T.R."/>
            <person name="Lower S.E."/>
            <person name="Chang C.H."/>
            <person name="Bessho-Uehara M."/>
            <person name="Martin G.J."/>
            <person name="Bewick A.J."/>
            <person name="Behringer M."/>
            <person name="Debat H.J."/>
            <person name="Wong I."/>
            <person name="Day J.C."/>
            <person name="Suvorov A."/>
            <person name="Silva C.J."/>
            <person name="Stanger-Hall K.F."/>
            <person name="Hall D.W."/>
            <person name="Schmitz R.J."/>
            <person name="Nelson D.R."/>
            <person name="Lewis S.M."/>
            <person name="Shigenobu S."/>
            <person name="Bybee S.M."/>
            <person name="Larracuente A.M."/>
            <person name="Oba Y."/>
            <person name="Weng J.K."/>
        </authorList>
    </citation>
    <scope>NUCLEOTIDE SEQUENCE [LARGE SCALE GENOMIC DNA]</scope>
    <source>
        <strain evidence="2">1611_PpyrPB1</strain>
        <tissue evidence="2">Whole body</tissue>
    </source>
</reference>
<accession>A0A5N4B287</accession>
<dbReference type="InParanoid" id="A0A5N4B287"/>
<dbReference type="Pfam" id="PF13613">
    <property type="entry name" value="HTH_Tnp_4"/>
    <property type="match status" value="1"/>
</dbReference>
<evidence type="ECO:0000313" key="2">
    <source>
        <dbReference type="EMBL" id="KAB0803731.1"/>
    </source>
</evidence>
<dbReference type="InterPro" id="IPR027805">
    <property type="entry name" value="Transposase_HTH_dom"/>
</dbReference>
<dbReference type="AlphaFoldDB" id="A0A5N4B287"/>
<sequence>MFSSDSKCEFMSSAVKWWILGSLSNRRYSAHPVNEKRQELGEYHHLFQELKKDEEKFYSYTRMSIETFNYILNKIESELDVLQYNNLHTNPILAEERLVLTLRYLATGSSFRTLAFSFRMGASTVSKIVYQTICILHNTIIDKEGHHSFNGMDVPQIPSQCMLRRNRANNPSTRNAKTVRDTFAEYFSLNA</sequence>
<name>A0A5N4B287_PHOPY</name>
<protein>
    <recommendedName>
        <fullName evidence="1">Transposase Helix-turn-helix domain-containing protein</fullName>
    </recommendedName>
</protein>
<gene>
    <name evidence="2" type="ORF">PPYR_00701</name>
</gene>
<feature type="domain" description="Transposase Helix-turn-helix" evidence="1">
    <location>
        <begin position="94"/>
        <end position="137"/>
    </location>
</feature>
<organism evidence="2 3">
    <name type="scientific">Photinus pyralis</name>
    <name type="common">Common eastern firefly</name>
    <name type="synonym">Lampyris pyralis</name>
    <dbReference type="NCBI Taxonomy" id="7054"/>
    <lineage>
        <taxon>Eukaryota</taxon>
        <taxon>Metazoa</taxon>
        <taxon>Ecdysozoa</taxon>
        <taxon>Arthropoda</taxon>
        <taxon>Hexapoda</taxon>
        <taxon>Insecta</taxon>
        <taxon>Pterygota</taxon>
        <taxon>Neoptera</taxon>
        <taxon>Endopterygota</taxon>
        <taxon>Coleoptera</taxon>
        <taxon>Polyphaga</taxon>
        <taxon>Elateriformia</taxon>
        <taxon>Elateroidea</taxon>
        <taxon>Lampyridae</taxon>
        <taxon>Lampyrinae</taxon>
        <taxon>Photinus</taxon>
    </lineage>
</organism>
<keyword evidence="3" id="KW-1185">Reference proteome</keyword>
<dbReference type="Proteomes" id="UP000327044">
    <property type="component" value="Unassembled WGS sequence"/>
</dbReference>
<comment type="caution">
    <text evidence="2">The sequence shown here is derived from an EMBL/GenBank/DDBJ whole genome shotgun (WGS) entry which is preliminary data.</text>
</comment>